<dbReference type="EMBL" id="JALBUR010000012">
    <property type="protein sequence ID" value="MDX8419664.1"/>
    <property type="molecule type" value="Genomic_DNA"/>
</dbReference>
<accession>A0AB35U404</accession>
<proteinExistence type="predicted"/>
<evidence type="ECO:0008006" key="4">
    <source>
        <dbReference type="Google" id="ProtNLM"/>
    </source>
</evidence>
<evidence type="ECO:0000313" key="2">
    <source>
        <dbReference type="EMBL" id="MDX8419664.1"/>
    </source>
</evidence>
<comment type="caution">
    <text evidence="2">The sequence shown here is derived from an EMBL/GenBank/DDBJ whole genome shotgun (WGS) entry which is preliminary data.</text>
</comment>
<name>A0AB35U404_9FIRM</name>
<evidence type="ECO:0000256" key="1">
    <source>
        <dbReference type="SAM" id="SignalP"/>
    </source>
</evidence>
<dbReference type="AlphaFoldDB" id="A0AB35U404"/>
<dbReference type="PROSITE" id="PS51257">
    <property type="entry name" value="PROKAR_LIPOPROTEIN"/>
    <property type="match status" value="1"/>
</dbReference>
<evidence type="ECO:0000313" key="3">
    <source>
        <dbReference type="Proteomes" id="UP001286174"/>
    </source>
</evidence>
<dbReference type="RefSeq" id="WP_370595997.1">
    <property type="nucleotide sequence ID" value="NZ_JALBUR010000012.1"/>
</dbReference>
<protein>
    <recommendedName>
        <fullName evidence="4">Lipoprotein</fullName>
    </recommendedName>
</protein>
<keyword evidence="3" id="KW-1185">Reference proteome</keyword>
<gene>
    <name evidence="2" type="ORF">MOZ60_06110</name>
</gene>
<organism evidence="2 3">
    <name type="scientific">Grylomicrobium aquisgranensis</name>
    <dbReference type="NCBI Taxonomy" id="2926318"/>
    <lineage>
        <taxon>Bacteria</taxon>
        <taxon>Bacillati</taxon>
        <taxon>Bacillota</taxon>
        <taxon>Erysipelotrichia</taxon>
        <taxon>Erysipelotrichales</taxon>
        <taxon>Erysipelotrichaceae</taxon>
        <taxon>Grylomicrobium</taxon>
    </lineage>
</organism>
<reference evidence="2 3" key="1">
    <citation type="submission" date="2022-03" db="EMBL/GenBank/DDBJ databases">
        <title>Novel taxa within the pig intestine.</title>
        <authorList>
            <person name="Wylensek D."/>
            <person name="Bishof K."/>
            <person name="Afrizal A."/>
            <person name="Clavel T."/>
        </authorList>
    </citation>
    <scope>NUCLEOTIDE SEQUENCE [LARGE SCALE GENOMIC DNA]</scope>
    <source>
        <strain evidence="2 3">CLA-KB-P133</strain>
    </source>
</reference>
<keyword evidence="1" id="KW-0732">Signal</keyword>
<feature type="chain" id="PRO_5044264001" description="Lipoprotein" evidence="1">
    <location>
        <begin position="25"/>
        <end position="169"/>
    </location>
</feature>
<sequence length="169" mass="18327">MKAKILNAVIMGAVLMSGCGSAAASEPSTPASSTAVTLDDTSALVDGNVISLNDNMGDVKKKVGKETKMTETESCVYNGKEKIYEYDQFTIKTYPKDNEDYVSSITINSKHDKVSGNVQVGSQTSEIESEYPNAEKTPSVYILDQNDYGRSYSYADSTVTSIELYVIVQ</sequence>
<feature type="signal peptide" evidence="1">
    <location>
        <begin position="1"/>
        <end position="24"/>
    </location>
</feature>
<dbReference type="Proteomes" id="UP001286174">
    <property type="component" value="Unassembled WGS sequence"/>
</dbReference>